<dbReference type="AlphaFoldDB" id="A0A2P4YTN0"/>
<evidence type="ECO:0000313" key="3">
    <source>
        <dbReference type="Proteomes" id="UP000237271"/>
    </source>
</evidence>
<keyword evidence="3" id="KW-1185">Reference proteome</keyword>
<feature type="region of interest" description="Disordered" evidence="1">
    <location>
        <begin position="94"/>
        <end position="125"/>
    </location>
</feature>
<dbReference type="Proteomes" id="UP000237271">
    <property type="component" value="Unassembled WGS sequence"/>
</dbReference>
<evidence type="ECO:0000256" key="1">
    <source>
        <dbReference type="SAM" id="MobiDB-lite"/>
    </source>
</evidence>
<accession>A0A2P4YTN0</accession>
<name>A0A2P4YTN0_9STRA</name>
<protein>
    <submittedName>
        <fullName evidence="2">Uncharacterized protein</fullName>
    </submittedName>
</protein>
<organism evidence="2 3">
    <name type="scientific">Phytophthora palmivora</name>
    <dbReference type="NCBI Taxonomy" id="4796"/>
    <lineage>
        <taxon>Eukaryota</taxon>
        <taxon>Sar</taxon>
        <taxon>Stramenopiles</taxon>
        <taxon>Oomycota</taxon>
        <taxon>Peronosporomycetes</taxon>
        <taxon>Peronosporales</taxon>
        <taxon>Peronosporaceae</taxon>
        <taxon>Phytophthora</taxon>
    </lineage>
</organism>
<reference evidence="2 3" key="1">
    <citation type="journal article" date="2017" name="Genome Biol. Evol.">
        <title>Phytophthora megakarya and P. palmivora, closely related causal agents of cacao black pod rot, underwent increases in genome sizes and gene numbers by different mechanisms.</title>
        <authorList>
            <person name="Ali S.S."/>
            <person name="Shao J."/>
            <person name="Lary D.J."/>
            <person name="Kronmiller B."/>
            <person name="Shen D."/>
            <person name="Strem M.D."/>
            <person name="Amoako-Attah I."/>
            <person name="Akrofi A.Y."/>
            <person name="Begoude B.A."/>
            <person name="Ten Hoopen G.M."/>
            <person name="Coulibaly K."/>
            <person name="Kebe B.I."/>
            <person name="Melnick R.L."/>
            <person name="Guiltinan M.J."/>
            <person name="Tyler B.M."/>
            <person name="Meinhardt L.W."/>
            <person name="Bailey B.A."/>
        </authorList>
    </citation>
    <scope>NUCLEOTIDE SEQUENCE [LARGE SCALE GENOMIC DNA]</scope>
    <source>
        <strain evidence="3">sbr112.9</strain>
    </source>
</reference>
<sequence length="125" mass="13918">MALRLKHHRFLLHLSTNPFRVLNILLVKLMSVVPQAHNRRDINTRARSGQHYVQILSGTDIPLIARSSQVAMTCLNIWHPEWAIGKLTQVEDTKPIQAHRNVQATDSGTPSTPGTPATDKKGASK</sequence>
<comment type="caution">
    <text evidence="2">The sequence shown here is derived from an EMBL/GenBank/DDBJ whole genome shotgun (WGS) entry which is preliminary data.</text>
</comment>
<feature type="compositionally biased region" description="Low complexity" evidence="1">
    <location>
        <begin position="104"/>
        <end position="117"/>
    </location>
</feature>
<dbReference type="EMBL" id="NCKW01000156">
    <property type="protein sequence ID" value="POM81147.1"/>
    <property type="molecule type" value="Genomic_DNA"/>
</dbReference>
<proteinExistence type="predicted"/>
<gene>
    <name evidence="2" type="ORF">PHPALM_927</name>
</gene>
<evidence type="ECO:0000313" key="2">
    <source>
        <dbReference type="EMBL" id="POM81147.1"/>
    </source>
</evidence>